<comment type="similarity">
    <text evidence="1">Belongs to the glycosyl hydrolase 3 family.</text>
</comment>
<accession>A0ABR9VZK0</accession>
<dbReference type="InterPro" id="IPR017853">
    <property type="entry name" value="GH"/>
</dbReference>
<evidence type="ECO:0000313" key="5">
    <source>
        <dbReference type="EMBL" id="MBE9403604.1"/>
    </source>
</evidence>
<sequence>MSTGSGSRGGGQAELWDRDALGVLLAPFTGTEVPAFLEAPLRAGLGGVILFGHNIPDAATCARLARALHAIEPEVLVAADEEGGDVTRLQAGVGSSLPTAWALGEVDDPDLTRAAGRALGDLLAACDIDLDLAPVLDVSTDPKNPVIGTRAFGADPDLVARHARAMAGGIRDAGVGVCGKHFPGHGATHVDSHTALPTIELAREQFEYEHLEPWHLAPWMDAVMTAHVQVPALGEGPASISPWAREVLDEICGEGGFRGLLITDALDMAGVSGPIGYGEAVVRSVEAGAHLLCLGTSIRRDDEQMLREAHDALVAAADSGRIPRDVLARRAAEVRQRRGWIRERRHGMGSPDLTGALIALERIGSEAAARAVRERRSAGALTGGPVVIADARRRRDHASGSRRSVLAEVLRERGVQAQEAGCPADLARPGTDALVITRLPRSDREEQARLAELLRLRPDAILVHVGVPDAARRHDRYVLAHGAGRASMVAAAELLLGRACSMGRPSSTGGSGR</sequence>
<comment type="caution">
    <text evidence="5">The sequence shown here is derived from an EMBL/GenBank/DDBJ whole genome shotgun (WGS) entry which is preliminary data.</text>
</comment>
<dbReference type="SUPFAM" id="SSF51445">
    <property type="entry name" value="(Trans)glycosidases"/>
    <property type="match status" value="1"/>
</dbReference>
<dbReference type="InterPro" id="IPR001764">
    <property type="entry name" value="Glyco_hydro_3_N"/>
</dbReference>
<name>A0ABR9VZK0_9MICO</name>
<gene>
    <name evidence="5" type="ORF">IOE58_05165</name>
</gene>
<organism evidence="5 6">
    <name type="scientific">Brachybacterium epidermidis</name>
    <dbReference type="NCBI Taxonomy" id="2781983"/>
    <lineage>
        <taxon>Bacteria</taxon>
        <taxon>Bacillati</taxon>
        <taxon>Actinomycetota</taxon>
        <taxon>Actinomycetes</taxon>
        <taxon>Micrococcales</taxon>
        <taxon>Dermabacteraceae</taxon>
        <taxon>Brachybacterium</taxon>
    </lineage>
</organism>
<evidence type="ECO:0000313" key="6">
    <source>
        <dbReference type="Proteomes" id="UP000644727"/>
    </source>
</evidence>
<dbReference type="InterPro" id="IPR050226">
    <property type="entry name" value="NagZ_Beta-hexosaminidase"/>
</dbReference>
<feature type="domain" description="Glycoside hydrolase family 3 N-terminal" evidence="4">
    <location>
        <begin position="44"/>
        <end position="334"/>
    </location>
</feature>
<keyword evidence="2" id="KW-0378">Hydrolase</keyword>
<dbReference type="Pfam" id="PF00933">
    <property type="entry name" value="Glyco_hydro_3"/>
    <property type="match status" value="1"/>
</dbReference>
<dbReference type="PANTHER" id="PTHR30480">
    <property type="entry name" value="BETA-HEXOSAMINIDASE-RELATED"/>
    <property type="match status" value="1"/>
</dbReference>
<evidence type="ECO:0000259" key="4">
    <source>
        <dbReference type="Pfam" id="PF00933"/>
    </source>
</evidence>
<dbReference type="PANTHER" id="PTHR30480:SF16">
    <property type="entry name" value="GLYCOSIDE HYDROLASE FAMILY 3 DOMAIN PROTEIN"/>
    <property type="match status" value="1"/>
</dbReference>
<evidence type="ECO:0000256" key="1">
    <source>
        <dbReference type="ARBA" id="ARBA00005336"/>
    </source>
</evidence>
<keyword evidence="6" id="KW-1185">Reference proteome</keyword>
<reference evidence="5 6" key="1">
    <citation type="submission" date="2020-10" db="EMBL/GenBank/DDBJ databases">
        <title>Draft genome and description of Brachybacterium epidermidis sp nov.</title>
        <authorList>
            <person name="Boxberger M."/>
            <person name="La Scola B."/>
        </authorList>
    </citation>
    <scope>NUCLEOTIDE SEQUENCE [LARGE SCALE GENOMIC DNA]</scope>
    <source>
        <strain evidence="5 6">Marseille-Q2903</strain>
    </source>
</reference>
<dbReference type="Gene3D" id="3.20.20.300">
    <property type="entry name" value="Glycoside hydrolase, family 3, N-terminal domain"/>
    <property type="match status" value="1"/>
</dbReference>
<evidence type="ECO:0000256" key="2">
    <source>
        <dbReference type="ARBA" id="ARBA00022801"/>
    </source>
</evidence>
<dbReference type="InterPro" id="IPR036962">
    <property type="entry name" value="Glyco_hydro_3_N_sf"/>
</dbReference>
<dbReference type="Proteomes" id="UP000644727">
    <property type="component" value="Unassembled WGS sequence"/>
</dbReference>
<evidence type="ECO:0000256" key="3">
    <source>
        <dbReference type="ARBA" id="ARBA00023295"/>
    </source>
</evidence>
<proteinExistence type="inferred from homology"/>
<protein>
    <submittedName>
        <fullName evidence="5">Beta-glucosidase</fullName>
    </submittedName>
</protein>
<dbReference type="EMBL" id="JADEYR010000003">
    <property type="protein sequence ID" value="MBE9403604.1"/>
    <property type="molecule type" value="Genomic_DNA"/>
</dbReference>
<dbReference type="RefSeq" id="WP_193865333.1">
    <property type="nucleotide sequence ID" value="NZ_JADEYR010000003.1"/>
</dbReference>
<keyword evidence="3" id="KW-0326">Glycosidase</keyword>